<evidence type="ECO:0000256" key="5">
    <source>
        <dbReference type="ARBA" id="ARBA00011245"/>
    </source>
</evidence>
<evidence type="ECO:0000256" key="3">
    <source>
        <dbReference type="ARBA" id="ARBA00005150"/>
    </source>
</evidence>
<dbReference type="Pfam" id="PF08245">
    <property type="entry name" value="Mur_ligase_M"/>
    <property type="match status" value="1"/>
</dbReference>
<dbReference type="NCBIfam" id="TIGR01499">
    <property type="entry name" value="folC"/>
    <property type="match status" value="1"/>
</dbReference>
<dbReference type="EC" id="6.3.2.12" evidence="6"/>
<evidence type="ECO:0000313" key="22">
    <source>
        <dbReference type="Proteomes" id="UP000295832"/>
    </source>
</evidence>
<gene>
    <name evidence="21" type="ORF">C7959_12246</name>
</gene>
<proteinExistence type="inferred from homology"/>
<evidence type="ECO:0000256" key="1">
    <source>
        <dbReference type="ARBA" id="ARBA00001946"/>
    </source>
</evidence>
<keyword evidence="14" id="KW-0289">Folate biosynthesis</keyword>
<dbReference type="InterPro" id="IPR004101">
    <property type="entry name" value="Mur_ligase_C"/>
</dbReference>
<dbReference type="EC" id="6.3.2.17" evidence="7"/>
<evidence type="ECO:0000256" key="6">
    <source>
        <dbReference type="ARBA" id="ARBA00013023"/>
    </source>
</evidence>
<dbReference type="Gene3D" id="3.90.190.20">
    <property type="entry name" value="Mur ligase, C-terminal domain"/>
    <property type="match status" value="1"/>
</dbReference>
<comment type="similarity">
    <text evidence="4 18">Belongs to the folylpolyglutamate synthase family.</text>
</comment>
<dbReference type="EMBL" id="SOEG01000022">
    <property type="protein sequence ID" value="TDX49032.1"/>
    <property type="molecule type" value="Genomic_DNA"/>
</dbReference>
<evidence type="ECO:0000256" key="17">
    <source>
        <dbReference type="ARBA" id="ARBA00049161"/>
    </source>
</evidence>
<dbReference type="Proteomes" id="UP000295832">
    <property type="component" value="Unassembled WGS sequence"/>
</dbReference>
<evidence type="ECO:0000256" key="18">
    <source>
        <dbReference type="PIRNR" id="PIRNR001563"/>
    </source>
</evidence>
<dbReference type="GO" id="GO:0046656">
    <property type="term" value="P:folic acid biosynthetic process"/>
    <property type="evidence" value="ECO:0007669"/>
    <property type="project" value="UniProtKB-KW"/>
</dbReference>
<dbReference type="InterPro" id="IPR013221">
    <property type="entry name" value="Mur_ligase_cen"/>
</dbReference>
<keyword evidence="12 18" id="KW-0067">ATP-binding</keyword>
<dbReference type="Gene3D" id="3.40.1190.10">
    <property type="entry name" value="Mur-like, catalytic domain"/>
    <property type="match status" value="1"/>
</dbReference>
<evidence type="ECO:0000259" key="19">
    <source>
        <dbReference type="Pfam" id="PF02875"/>
    </source>
</evidence>
<evidence type="ECO:0000256" key="16">
    <source>
        <dbReference type="ARBA" id="ARBA00047493"/>
    </source>
</evidence>
<reference evidence="21 22" key="1">
    <citation type="submission" date="2019-03" db="EMBL/GenBank/DDBJ databases">
        <title>Subsurface microbial communities from deep shales in Ohio and West Virginia, USA.</title>
        <authorList>
            <person name="Wrighton K."/>
        </authorList>
    </citation>
    <scope>NUCLEOTIDE SEQUENCE [LARGE SCALE GENOMIC DNA]</scope>
    <source>
        <strain evidence="21 22">MSL 6dP</strain>
    </source>
</reference>
<dbReference type="InterPro" id="IPR001645">
    <property type="entry name" value="Folylpolyglutamate_synth"/>
</dbReference>
<comment type="pathway">
    <text evidence="3">Cofactor biosynthesis; tetrahydrofolylpolyglutamate biosynthesis.</text>
</comment>
<dbReference type="GO" id="GO:0005524">
    <property type="term" value="F:ATP binding"/>
    <property type="evidence" value="ECO:0007669"/>
    <property type="project" value="UniProtKB-KW"/>
</dbReference>
<dbReference type="AlphaFoldDB" id="A0A4V3GXS9"/>
<comment type="catalytic activity">
    <reaction evidence="16">
        <text>(6S)-5,6,7,8-tetrahydrofolyl-(gamma-L-Glu)(n) + L-glutamate + ATP = (6S)-5,6,7,8-tetrahydrofolyl-(gamma-L-Glu)(n+1) + ADP + phosphate + H(+)</text>
        <dbReference type="Rhea" id="RHEA:10580"/>
        <dbReference type="Rhea" id="RHEA-COMP:14738"/>
        <dbReference type="Rhea" id="RHEA-COMP:14740"/>
        <dbReference type="ChEBI" id="CHEBI:15378"/>
        <dbReference type="ChEBI" id="CHEBI:29985"/>
        <dbReference type="ChEBI" id="CHEBI:30616"/>
        <dbReference type="ChEBI" id="CHEBI:43474"/>
        <dbReference type="ChEBI" id="CHEBI:141005"/>
        <dbReference type="ChEBI" id="CHEBI:456216"/>
        <dbReference type="EC" id="6.3.2.17"/>
    </reaction>
</comment>
<comment type="pathway">
    <text evidence="2">Cofactor biosynthesis; tetrahydrofolate biosynthesis; 7,8-dihydrofolate from 2-amino-4-hydroxy-6-hydroxymethyl-7,8-dihydropteridine diphosphate and 4-aminobenzoate: step 2/2.</text>
</comment>
<comment type="caution">
    <text evidence="21">The sequence shown here is derived from an EMBL/GenBank/DDBJ whole genome shotgun (WGS) entry which is preliminary data.</text>
</comment>
<feature type="domain" description="Mur ligase C-terminal" evidence="19">
    <location>
        <begin position="292"/>
        <end position="410"/>
    </location>
</feature>
<evidence type="ECO:0000256" key="12">
    <source>
        <dbReference type="ARBA" id="ARBA00022840"/>
    </source>
</evidence>
<dbReference type="SUPFAM" id="SSF53244">
    <property type="entry name" value="MurD-like peptide ligases, peptide-binding domain"/>
    <property type="match status" value="1"/>
</dbReference>
<dbReference type="GO" id="GO:0008841">
    <property type="term" value="F:dihydrofolate synthase activity"/>
    <property type="evidence" value="ECO:0007669"/>
    <property type="project" value="UniProtKB-EC"/>
</dbReference>
<dbReference type="STRING" id="926561.GCA_000379025_00660"/>
<evidence type="ECO:0000256" key="4">
    <source>
        <dbReference type="ARBA" id="ARBA00008276"/>
    </source>
</evidence>
<dbReference type="InterPro" id="IPR036615">
    <property type="entry name" value="Mur_ligase_C_dom_sf"/>
</dbReference>
<sequence length="424" mass="47661">MKGIKYLESLSKFGVKPGLDRIKLLLSYLDNPEENLNVIHIAGTNGKGSTSAILTSIYKEAGYKVGTYTSPHITEFNERIRVNNENINNEDLGLLVKELKPAINKVADELEHPSFFEVVTALAFLYYYKQGVDMVILEVGLGGRFDATNVVDSLVSVITNVSLDHTDYLGETLEEITFEKAGIIKNQQKVITATKNKAVNDQLLKLSNEKNSKLININDEFDWIEYENNPSYQSFDLIGKDKNYLKLKLPLLGEHQIINTATAIEVIEVLKQKYPLTQENIKKGISKVSWPGRVEVIALKPMIILDGAHNVAGAKSLIKVLEKLNYNKLIIILSILGDKDVDGIVREIVPKSDKIILTKNNNYRVMEIDQLKSKVEKYNNNILVKGELKSALEYSLKEADYEDLILISGSLYTVSEARDLLTRE</sequence>
<evidence type="ECO:0000256" key="8">
    <source>
        <dbReference type="ARBA" id="ARBA00019357"/>
    </source>
</evidence>
<feature type="domain" description="Mur ligase central" evidence="20">
    <location>
        <begin position="41"/>
        <end position="266"/>
    </location>
</feature>
<evidence type="ECO:0000256" key="14">
    <source>
        <dbReference type="ARBA" id="ARBA00022909"/>
    </source>
</evidence>
<keyword evidence="13" id="KW-0460">Magnesium</keyword>
<dbReference type="Pfam" id="PF02875">
    <property type="entry name" value="Mur_ligase_C"/>
    <property type="match status" value="1"/>
</dbReference>
<comment type="subunit">
    <text evidence="5">Monomer.</text>
</comment>
<evidence type="ECO:0000313" key="21">
    <source>
        <dbReference type="EMBL" id="TDX49032.1"/>
    </source>
</evidence>
<protein>
    <recommendedName>
        <fullName evidence="8">Dihydrofolate synthase/folylpolyglutamate synthase</fullName>
        <ecNumber evidence="6">6.3.2.12</ecNumber>
        <ecNumber evidence="7">6.3.2.17</ecNumber>
    </recommendedName>
    <alternativeName>
        <fullName evidence="15">Tetrahydrofolylpolyglutamate synthase</fullName>
    </alternativeName>
</protein>
<dbReference type="PANTHER" id="PTHR11136:SF0">
    <property type="entry name" value="DIHYDROFOLATE SYNTHETASE-RELATED"/>
    <property type="match status" value="1"/>
</dbReference>
<keyword evidence="10" id="KW-0479">Metal-binding</keyword>
<dbReference type="InterPro" id="IPR018109">
    <property type="entry name" value="Folylpolyglutamate_synth_CS"/>
</dbReference>
<comment type="catalytic activity">
    <reaction evidence="17">
        <text>7,8-dihydropteroate + L-glutamate + ATP = 7,8-dihydrofolate + ADP + phosphate + H(+)</text>
        <dbReference type="Rhea" id="RHEA:23584"/>
        <dbReference type="ChEBI" id="CHEBI:15378"/>
        <dbReference type="ChEBI" id="CHEBI:17839"/>
        <dbReference type="ChEBI" id="CHEBI:29985"/>
        <dbReference type="ChEBI" id="CHEBI:30616"/>
        <dbReference type="ChEBI" id="CHEBI:43474"/>
        <dbReference type="ChEBI" id="CHEBI:57451"/>
        <dbReference type="ChEBI" id="CHEBI:456216"/>
        <dbReference type="EC" id="6.3.2.12"/>
    </reaction>
</comment>
<dbReference type="PIRSF" id="PIRSF001563">
    <property type="entry name" value="Folylpolyglu_synth"/>
    <property type="match status" value="1"/>
</dbReference>
<evidence type="ECO:0000256" key="11">
    <source>
        <dbReference type="ARBA" id="ARBA00022741"/>
    </source>
</evidence>
<evidence type="ECO:0000256" key="10">
    <source>
        <dbReference type="ARBA" id="ARBA00022723"/>
    </source>
</evidence>
<organism evidence="21 22">
    <name type="scientific">Orenia marismortui</name>
    <dbReference type="NCBI Taxonomy" id="46469"/>
    <lineage>
        <taxon>Bacteria</taxon>
        <taxon>Bacillati</taxon>
        <taxon>Bacillota</taxon>
        <taxon>Clostridia</taxon>
        <taxon>Halanaerobiales</taxon>
        <taxon>Halobacteroidaceae</taxon>
        <taxon>Orenia</taxon>
    </lineage>
</organism>
<evidence type="ECO:0000259" key="20">
    <source>
        <dbReference type="Pfam" id="PF08245"/>
    </source>
</evidence>
<name>A0A4V3GXS9_9FIRM</name>
<dbReference type="InterPro" id="IPR036565">
    <property type="entry name" value="Mur-like_cat_sf"/>
</dbReference>
<dbReference type="GO" id="GO:0004326">
    <property type="term" value="F:tetrahydrofolylpolyglutamate synthase activity"/>
    <property type="evidence" value="ECO:0007669"/>
    <property type="project" value="UniProtKB-EC"/>
</dbReference>
<dbReference type="GO" id="GO:0005737">
    <property type="term" value="C:cytoplasm"/>
    <property type="evidence" value="ECO:0007669"/>
    <property type="project" value="TreeGrafter"/>
</dbReference>
<dbReference type="PANTHER" id="PTHR11136">
    <property type="entry name" value="FOLYLPOLYGLUTAMATE SYNTHASE-RELATED"/>
    <property type="match status" value="1"/>
</dbReference>
<dbReference type="GO" id="GO:0046872">
    <property type="term" value="F:metal ion binding"/>
    <property type="evidence" value="ECO:0007669"/>
    <property type="project" value="UniProtKB-KW"/>
</dbReference>
<evidence type="ECO:0000256" key="7">
    <source>
        <dbReference type="ARBA" id="ARBA00013025"/>
    </source>
</evidence>
<keyword evidence="22" id="KW-1185">Reference proteome</keyword>
<dbReference type="FunFam" id="3.40.1190.10:FF:000004">
    <property type="entry name" value="Dihydrofolate synthase/folylpolyglutamate synthase"/>
    <property type="match status" value="1"/>
</dbReference>
<dbReference type="RefSeq" id="WP_134117676.1">
    <property type="nucleotide sequence ID" value="NZ_SOEG01000022.1"/>
</dbReference>
<dbReference type="SUPFAM" id="SSF53623">
    <property type="entry name" value="MurD-like peptide ligases, catalytic domain"/>
    <property type="match status" value="1"/>
</dbReference>
<evidence type="ECO:0000256" key="13">
    <source>
        <dbReference type="ARBA" id="ARBA00022842"/>
    </source>
</evidence>
<keyword evidence="9 18" id="KW-0436">Ligase</keyword>
<evidence type="ECO:0000256" key="9">
    <source>
        <dbReference type="ARBA" id="ARBA00022598"/>
    </source>
</evidence>
<keyword evidence="11 18" id="KW-0547">Nucleotide-binding</keyword>
<comment type="cofactor">
    <cofactor evidence="1">
        <name>Mg(2+)</name>
        <dbReference type="ChEBI" id="CHEBI:18420"/>
    </cofactor>
</comment>
<evidence type="ECO:0000256" key="2">
    <source>
        <dbReference type="ARBA" id="ARBA00004799"/>
    </source>
</evidence>
<dbReference type="PROSITE" id="PS01012">
    <property type="entry name" value="FOLYLPOLYGLU_SYNT_2"/>
    <property type="match status" value="1"/>
</dbReference>
<evidence type="ECO:0000256" key="15">
    <source>
        <dbReference type="ARBA" id="ARBA00030592"/>
    </source>
</evidence>
<accession>A0A4V3GXS9</accession>